<dbReference type="AlphaFoldDB" id="A0A822ZX38"/>
<feature type="compositionally biased region" description="Basic and acidic residues" evidence="1">
    <location>
        <begin position="39"/>
        <end position="72"/>
    </location>
</feature>
<dbReference type="Proteomes" id="UP000607653">
    <property type="component" value="Unassembled WGS sequence"/>
</dbReference>
<proteinExistence type="predicted"/>
<dbReference type="EMBL" id="DUZY01000245">
    <property type="protein sequence ID" value="DAD49583.1"/>
    <property type="molecule type" value="Genomic_DNA"/>
</dbReference>
<sequence>MKQSNQGLLREEKKLNLNPTKTKTKTGKKDWRATLGFEMEQKNDVRKEKSRLSKSKRGEIRKRGGVDVKGRT</sequence>
<protein>
    <submittedName>
        <fullName evidence="2">Uncharacterized protein</fullName>
    </submittedName>
</protein>
<gene>
    <name evidence="2" type="ORF">HUJ06_032049</name>
</gene>
<name>A0A822ZX38_NELNU</name>
<feature type="region of interest" description="Disordered" evidence="1">
    <location>
        <begin position="1"/>
        <end position="72"/>
    </location>
</feature>
<reference evidence="2 3" key="1">
    <citation type="journal article" date="2020" name="Mol. Biol. Evol.">
        <title>Distinct Expression and Methylation Patterns for Genes with Different Fates following a Single Whole-Genome Duplication in Flowering Plants.</title>
        <authorList>
            <person name="Shi T."/>
            <person name="Rahmani R.S."/>
            <person name="Gugger P.F."/>
            <person name="Wang M."/>
            <person name="Li H."/>
            <person name="Zhang Y."/>
            <person name="Li Z."/>
            <person name="Wang Q."/>
            <person name="Van de Peer Y."/>
            <person name="Marchal K."/>
            <person name="Chen J."/>
        </authorList>
    </citation>
    <scope>NUCLEOTIDE SEQUENCE [LARGE SCALE GENOMIC DNA]</scope>
    <source>
        <tissue evidence="2">Leaf</tissue>
    </source>
</reference>
<comment type="caution">
    <text evidence="2">The sequence shown here is derived from an EMBL/GenBank/DDBJ whole genome shotgun (WGS) entry which is preliminary data.</text>
</comment>
<evidence type="ECO:0000313" key="3">
    <source>
        <dbReference type="Proteomes" id="UP000607653"/>
    </source>
</evidence>
<evidence type="ECO:0000256" key="1">
    <source>
        <dbReference type="SAM" id="MobiDB-lite"/>
    </source>
</evidence>
<evidence type="ECO:0000313" key="2">
    <source>
        <dbReference type="EMBL" id="DAD49583.1"/>
    </source>
</evidence>
<organism evidence="2 3">
    <name type="scientific">Nelumbo nucifera</name>
    <name type="common">Sacred lotus</name>
    <dbReference type="NCBI Taxonomy" id="4432"/>
    <lineage>
        <taxon>Eukaryota</taxon>
        <taxon>Viridiplantae</taxon>
        <taxon>Streptophyta</taxon>
        <taxon>Embryophyta</taxon>
        <taxon>Tracheophyta</taxon>
        <taxon>Spermatophyta</taxon>
        <taxon>Magnoliopsida</taxon>
        <taxon>Proteales</taxon>
        <taxon>Nelumbonaceae</taxon>
        <taxon>Nelumbo</taxon>
    </lineage>
</organism>
<keyword evidence="3" id="KW-1185">Reference proteome</keyword>
<accession>A0A822ZX38</accession>